<dbReference type="EMBL" id="JAQOMS010000002">
    <property type="protein sequence ID" value="MDC2891421.1"/>
    <property type="molecule type" value="Genomic_DNA"/>
</dbReference>
<dbReference type="InterPro" id="IPR023202">
    <property type="entry name" value="YejL_sf"/>
</dbReference>
<name>A0ABT5FJP6_9GAMM</name>
<dbReference type="SUPFAM" id="SSF158651">
    <property type="entry name" value="YejL-like"/>
    <property type="match status" value="1"/>
</dbReference>
<dbReference type="Pfam" id="PF07208">
    <property type="entry name" value="DUF1414"/>
    <property type="match status" value="1"/>
</dbReference>
<protein>
    <submittedName>
        <fullName evidence="1">DUF1414 domain-containing protein</fullName>
    </submittedName>
</protein>
<accession>A0ABT5FJP6</accession>
<dbReference type="Proteomes" id="UP001528411">
    <property type="component" value="Unassembled WGS sequence"/>
</dbReference>
<evidence type="ECO:0000313" key="1">
    <source>
        <dbReference type="EMBL" id="MDC2891421.1"/>
    </source>
</evidence>
<reference evidence="1 2" key="1">
    <citation type="submission" date="2023-01" db="EMBL/GenBank/DDBJ databases">
        <title>Psychrosphaera sp. nov., isolated from marine algae.</title>
        <authorList>
            <person name="Bayburt H."/>
            <person name="Choi B.J."/>
            <person name="Kim J.M."/>
            <person name="Choi D.G."/>
            <person name="Jeon C.O."/>
        </authorList>
    </citation>
    <scope>NUCLEOTIDE SEQUENCE [LARGE SCALE GENOMIC DNA]</scope>
    <source>
        <strain evidence="1 2">G1-22</strain>
    </source>
</reference>
<organism evidence="1 2">
    <name type="scientific">Psychrosphaera algicola</name>
    <dbReference type="NCBI Taxonomy" id="3023714"/>
    <lineage>
        <taxon>Bacteria</taxon>
        <taxon>Pseudomonadati</taxon>
        <taxon>Pseudomonadota</taxon>
        <taxon>Gammaproteobacteria</taxon>
        <taxon>Alteromonadales</taxon>
        <taxon>Pseudoalteromonadaceae</taxon>
        <taxon>Psychrosphaera</taxon>
    </lineage>
</organism>
<sequence>MIFPNHFVVLALLFIIFEQSTDFNMPIISKYSNEEINNLVEELLSVIQTQKPSVDLALIALGNAVSNVIDSNVPAKAKADIAKSFSEALLASVGGKQH</sequence>
<comment type="caution">
    <text evidence="1">The sequence shown here is derived from an EMBL/GenBank/DDBJ whole genome shotgun (WGS) entry which is preliminary data.</text>
</comment>
<evidence type="ECO:0000313" key="2">
    <source>
        <dbReference type="Proteomes" id="UP001528411"/>
    </source>
</evidence>
<keyword evidence="2" id="KW-1185">Reference proteome</keyword>
<dbReference type="Gene3D" id="1.10.3390.10">
    <property type="entry name" value="YejL-like"/>
    <property type="match status" value="1"/>
</dbReference>
<dbReference type="InterPro" id="IPR009857">
    <property type="entry name" value="UPF0352"/>
</dbReference>
<gene>
    <name evidence="1" type="ORF">PN838_25205</name>
</gene>
<dbReference type="RefSeq" id="WP_272182409.1">
    <property type="nucleotide sequence ID" value="NZ_JAQOMS010000002.1"/>
</dbReference>
<proteinExistence type="predicted"/>